<proteinExistence type="predicted"/>
<gene>
    <name evidence="1" type="ORF">AOL_s00173g246</name>
</gene>
<dbReference type="GeneID" id="22897193"/>
<name>G1XP78_ARTOA</name>
<dbReference type="RefSeq" id="XP_011126290.1">
    <property type="nucleotide sequence ID" value="XM_011127988.1"/>
</dbReference>
<accession>G1XP78</accession>
<dbReference type="EMBL" id="ADOT01000263">
    <property type="protein sequence ID" value="EGX45145.1"/>
    <property type="molecule type" value="Genomic_DNA"/>
</dbReference>
<sequence>MVAHQRMVQRISSCHRHCKGSIKNLRLNQRPHSGALTLARRNLKPLPKSRENGLKEKLLVVAPGVISAEKSRPTLKYRFTINQQLGVGYGHTTLYKA</sequence>
<reference evidence="1 2" key="1">
    <citation type="journal article" date="2011" name="PLoS Pathog.">
        <title>Genomic and proteomic analyses of the fungus Arthrobotrys oligospora provide insights into nematode-trap formation.</title>
        <authorList>
            <person name="Yang J."/>
            <person name="Wang L."/>
            <person name="Ji X."/>
            <person name="Feng Y."/>
            <person name="Li X."/>
            <person name="Zou C."/>
            <person name="Xu J."/>
            <person name="Ren Y."/>
            <person name="Mi Q."/>
            <person name="Wu J."/>
            <person name="Liu S."/>
            <person name="Liu Y."/>
            <person name="Huang X."/>
            <person name="Wang H."/>
            <person name="Niu X."/>
            <person name="Li J."/>
            <person name="Liang L."/>
            <person name="Luo Y."/>
            <person name="Ji K."/>
            <person name="Zhou W."/>
            <person name="Yu Z."/>
            <person name="Li G."/>
            <person name="Liu Y."/>
            <person name="Li L."/>
            <person name="Qiao M."/>
            <person name="Feng L."/>
            <person name="Zhang K.-Q."/>
        </authorList>
    </citation>
    <scope>NUCLEOTIDE SEQUENCE [LARGE SCALE GENOMIC DNA]</scope>
    <source>
        <strain evidence="2">ATCC 24927 / CBS 115.81 / DSM 1491</strain>
    </source>
</reference>
<dbReference type="InParanoid" id="G1XP78"/>
<dbReference type="HOGENOM" id="CLU_2346272_0_0_1"/>
<evidence type="ECO:0000313" key="2">
    <source>
        <dbReference type="Proteomes" id="UP000008784"/>
    </source>
</evidence>
<dbReference type="Proteomes" id="UP000008784">
    <property type="component" value="Unassembled WGS sequence"/>
</dbReference>
<evidence type="ECO:0000313" key="1">
    <source>
        <dbReference type="EMBL" id="EGX45145.1"/>
    </source>
</evidence>
<organism evidence="1 2">
    <name type="scientific">Arthrobotrys oligospora (strain ATCC 24927 / CBS 115.81 / DSM 1491)</name>
    <name type="common">Nematode-trapping fungus</name>
    <name type="synonym">Didymozoophaga oligospora</name>
    <dbReference type="NCBI Taxonomy" id="756982"/>
    <lineage>
        <taxon>Eukaryota</taxon>
        <taxon>Fungi</taxon>
        <taxon>Dikarya</taxon>
        <taxon>Ascomycota</taxon>
        <taxon>Pezizomycotina</taxon>
        <taxon>Orbiliomycetes</taxon>
        <taxon>Orbiliales</taxon>
        <taxon>Orbiliaceae</taxon>
        <taxon>Orbilia</taxon>
        <taxon>Orbilia oligospora</taxon>
    </lineage>
</organism>
<keyword evidence="2" id="KW-1185">Reference proteome</keyword>
<dbReference type="AlphaFoldDB" id="G1XP78"/>
<comment type="caution">
    <text evidence="1">The sequence shown here is derived from an EMBL/GenBank/DDBJ whole genome shotgun (WGS) entry which is preliminary data.</text>
</comment>
<protein>
    <submittedName>
        <fullName evidence="1">Uncharacterized protein</fullName>
    </submittedName>
</protein>